<dbReference type="GO" id="GO:0005829">
    <property type="term" value="C:cytosol"/>
    <property type="evidence" value="ECO:0007669"/>
    <property type="project" value="TreeGrafter"/>
</dbReference>
<dbReference type="InterPro" id="IPR000212">
    <property type="entry name" value="DNA_helicase_UvrD/REP"/>
</dbReference>
<evidence type="ECO:0000256" key="3">
    <source>
        <dbReference type="ARBA" id="ARBA00022741"/>
    </source>
</evidence>
<evidence type="ECO:0000313" key="20">
    <source>
        <dbReference type="Proteomes" id="UP000594637"/>
    </source>
</evidence>
<evidence type="ECO:0000256" key="15">
    <source>
        <dbReference type="PROSITE-ProRule" id="PRU00560"/>
    </source>
</evidence>
<feature type="domain" description="UvrD-like helicase C-terminal" evidence="18">
    <location>
        <begin position="370"/>
        <end position="698"/>
    </location>
</feature>
<gene>
    <name evidence="19" type="ORF">ID810_04150</name>
</gene>
<dbReference type="PANTHER" id="PTHR11070">
    <property type="entry name" value="UVRD / RECB / PCRA DNA HELICASE FAMILY MEMBER"/>
    <property type="match status" value="1"/>
</dbReference>
<feature type="region of interest" description="Disordered" evidence="16">
    <location>
        <begin position="352"/>
        <end position="396"/>
    </location>
</feature>
<evidence type="ECO:0000256" key="8">
    <source>
        <dbReference type="ARBA" id="ARBA00022840"/>
    </source>
</evidence>
<evidence type="ECO:0000256" key="6">
    <source>
        <dbReference type="ARBA" id="ARBA00022806"/>
    </source>
</evidence>
<dbReference type="InterPro" id="IPR027417">
    <property type="entry name" value="P-loop_NTPase"/>
</dbReference>
<evidence type="ECO:0000256" key="4">
    <source>
        <dbReference type="ARBA" id="ARBA00022763"/>
    </source>
</evidence>
<evidence type="ECO:0000313" key="19">
    <source>
        <dbReference type="EMBL" id="QPL06125.1"/>
    </source>
</evidence>
<keyword evidence="5 15" id="KW-0378">Hydrolase</keyword>
<dbReference type="GO" id="GO:0005524">
    <property type="term" value="F:ATP binding"/>
    <property type="evidence" value="ECO:0007669"/>
    <property type="project" value="UniProtKB-UniRule"/>
</dbReference>
<dbReference type="PROSITE" id="PS51198">
    <property type="entry name" value="UVRD_HELICASE_ATP_BIND"/>
    <property type="match status" value="1"/>
</dbReference>
<dbReference type="Gene3D" id="3.90.320.10">
    <property type="match status" value="1"/>
</dbReference>
<evidence type="ECO:0000259" key="17">
    <source>
        <dbReference type="PROSITE" id="PS51198"/>
    </source>
</evidence>
<feature type="domain" description="UvrD-like helicase ATP-binding" evidence="17">
    <location>
        <begin position="37"/>
        <end position="338"/>
    </location>
</feature>
<dbReference type="KEGG" id="arep:ID810_04150"/>
<dbReference type="Pfam" id="PF12705">
    <property type="entry name" value="PDDEXK_1"/>
    <property type="match status" value="1"/>
</dbReference>
<keyword evidence="9" id="KW-0238">DNA-binding</keyword>
<accession>A0A7T0PXS4</accession>
<evidence type="ECO:0000256" key="1">
    <source>
        <dbReference type="ARBA" id="ARBA00009922"/>
    </source>
</evidence>
<evidence type="ECO:0000256" key="12">
    <source>
        <dbReference type="ARBA" id="ARBA00034617"/>
    </source>
</evidence>
<keyword evidence="20" id="KW-1185">Reference proteome</keyword>
<evidence type="ECO:0000256" key="14">
    <source>
        <dbReference type="ARBA" id="ARBA00048988"/>
    </source>
</evidence>
<evidence type="ECO:0000256" key="5">
    <source>
        <dbReference type="ARBA" id="ARBA00022801"/>
    </source>
</evidence>
<dbReference type="AlphaFoldDB" id="A0A7T0PXS4"/>
<reference evidence="19 20" key="1">
    <citation type="submission" date="2020-11" db="EMBL/GenBank/DDBJ databases">
        <title>Actinomyces sp. ZJ750.</title>
        <authorList>
            <person name="Zhou J."/>
        </authorList>
    </citation>
    <scope>NUCLEOTIDE SEQUENCE [LARGE SCALE GENOMIC DNA]</scope>
    <source>
        <strain evidence="19 20">ZJ750</strain>
    </source>
</reference>
<evidence type="ECO:0000256" key="10">
    <source>
        <dbReference type="ARBA" id="ARBA00023204"/>
    </source>
</evidence>
<sequence>MTAARGPQDPDTGAGGAPTPPAVRLLPAQEPGALPGPDPDAAAVLARAAAGEDLVVLGAPGTGRSTLALHLLTRAVADGRDALLLAPTRSRADLLRTRAAQLLAGGGGGVVRVRTPASYAFTVLSTFLTARADPLPAPVLLAGAEEDAALASLLRPIQWPGLPAEAVGSRAFRTELRNLLARAGELGVTAEDLADWGCRLDVPLWGPASELLNAWDAQGRASAERRSEIRKMDSARIQDRAIEALVAWESDGVTEPRPVPDLVIVDDYQDCTAATARLLVALARPDGSGHRAQVVVLGDPDVAVETFRGGTPSLLVEAEDRTGLGATRMRLGTRHRGTPALVRVWEDQAARLPVTGTASHRRPQPAATREPDGRRPGAPEVADDGRGDSPGAARAGAPTGVEVLVADSEPQETAHVARLLRAEHIHHGTGWEHMAVILRSAGHARAVARELRRRGVPLASTTPAVLLRAEPAAAALLAVAGAALDGRLGDTDAPPERPSALDLLTSPLIGLSILDLRRLRRHLRAGQPAEQSPDEHLLTVLSSTATADALARALHEDANPLAEQADRLARAAAVVAALRQVVRDSRDQDGGGHVDAEHLLWRAWDASGRAEAWRERALDPAARTSHGAALLAEAAEHDLDVVTALFKRAEVWAERHPGAGAADFLAELAAEVLPSDSVAPQGVRPAGVSVLTPAAAVGREWEVVAVMGLGRDTWPDLRLRDTLTRSGLLVDAVTDRLPLDADGHPTASLDAVSARAEVRADERRMLLAALTRARRRLLVTAVSDEENAPSSFLLEVARAAGARVTDADGHVLTAPEAGDLTLRGLVGELRQALVTGHLPGAGPVQHERARAAAAMLARLAAEHVPGASPSSWLGVAGPSSSARLVAEGERVRVSPSDVEALNACPLKWFLQRNGAGSAPSKAQDLGTLVHDLAEEAQRTGLRGDALTARFEELLPSLGYPDTWMGGLETTRARDIVERLGRYLDSVPGPVDVEQPIRVDLDLPPAPDEDTADGTDAPLRLTLAGRIDRLEHLETPNDEHPRVRLIDLKTGKYVSADPARHPQLAAYRLALEAAGYEVTGAALVLLGKDPLKKDAGMPVLAPAGAALDPSPDPDTGEDWARRLLTTAAKAASAGALTARTGEQCRTCAVKDSCPVQSEGRRTVS</sequence>
<dbReference type="RefSeq" id="WP_166855571.1">
    <property type="nucleotide sequence ID" value="NZ_CP063989.1"/>
</dbReference>
<dbReference type="Gene3D" id="1.10.486.10">
    <property type="entry name" value="PCRA, domain 4"/>
    <property type="match status" value="1"/>
</dbReference>
<feature type="region of interest" description="Disordered" evidence="16">
    <location>
        <begin position="1"/>
        <end position="39"/>
    </location>
</feature>
<dbReference type="InterPro" id="IPR038726">
    <property type="entry name" value="PDDEXK_AddAB-type"/>
</dbReference>
<dbReference type="GO" id="GO:0003677">
    <property type="term" value="F:DNA binding"/>
    <property type="evidence" value="ECO:0007669"/>
    <property type="project" value="UniProtKB-KW"/>
</dbReference>
<evidence type="ECO:0000256" key="9">
    <source>
        <dbReference type="ARBA" id="ARBA00023125"/>
    </source>
</evidence>
<dbReference type="InterPro" id="IPR014017">
    <property type="entry name" value="DNA_helicase_UvrD-like_C"/>
</dbReference>
<keyword evidence="8 15" id="KW-0067">ATP-binding</keyword>
<evidence type="ECO:0000256" key="16">
    <source>
        <dbReference type="SAM" id="MobiDB-lite"/>
    </source>
</evidence>
<keyword evidence="6 15" id="KW-0347">Helicase</keyword>
<evidence type="ECO:0000256" key="13">
    <source>
        <dbReference type="ARBA" id="ARBA00034808"/>
    </source>
</evidence>
<dbReference type="EC" id="5.6.2.4" evidence="13"/>
<dbReference type="GO" id="GO:0033202">
    <property type="term" value="C:DNA helicase complex"/>
    <property type="evidence" value="ECO:0007669"/>
    <property type="project" value="TreeGrafter"/>
</dbReference>
<protein>
    <recommendedName>
        <fullName evidence="13">DNA 3'-5' helicase</fullName>
        <ecNumber evidence="13">5.6.2.4</ecNumber>
    </recommendedName>
</protein>
<keyword evidence="11" id="KW-0413">Isomerase</keyword>
<dbReference type="InterPro" id="IPR011604">
    <property type="entry name" value="PDDEXK-like_dom_sf"/>
</dbReference>
<comment type="catalytic activity">
    <reaction evidence="14">
        <text>ATP + H2O = ADP + phosphate + H(+)</text>
        <dbReference type="Rhea" id="RHEA:13065"/>
        <dbReference type="ChEBI" id="CHEBI:15377"/>
        <dbReference type="ChEBI" id="CHEBI:15378"/>
        <dbReference type="ChEBI" id="CHEBI:30616"/>
        <dbReference type="ChEBI" id="CHEBI:43474"/>
        <dbReference type="ChEBI" id="CHEBI:456216"/>
        <dbReference type="EC" id="5.6.2.4"/>
    </reaction>
</comment>
<keyword evidence="2" id="KW-0540">Nuclease</keyword>
<keyword evidence="3 15" id="KW-0547">Nucleotide-binding</keyword>
<evidence type="ECO:0000256" key="11">
    <source>
        <dbReference type="ARBA" id="ARBA00023235"/>
    </source>
</evidence>
<feature type="compositionally biased region" description="Basic and acidic residues" evidence="16">
    <location>
        <begin position="369"/>
        <end position="387"/>
    </location>
</feature>
<dbReference type="PROSITE" id="PS51217">
    <property type="entry name" value="UVRD_HELICASE_CTER"/>
    <property type="match status" value="1"/>
</dbReference>
<dbReference type="GO" id="GO:0004527">
    <property type="term" value="F:exonuclease activity"/>
    <property type="evidence" value="ECO:0007669"/>
    <property type="project" value="UniProtKB-KW"/>
</dbReference>
<dbReference type="SUPFAM" id="SSF52540">
    <property type="entry name" value="P-loop containing nucleoside triphosphate hydrolases"/>
    <property type="match status" value="1"/>
</dbReference>
<dbReference type="InterPro" id="IPR014016">
    <property type="entry name" value="UvrD-like_ATP-bd"/>
</dbReference>
<dbReference type="Gene3D" id="3.40.50.300">
    <property type="entry name" value="P-loop containing nucleotide triphosphate hydrolases"/>
    <property type="match status" value="2"/>
</dbReference>
<dbReference type="EMBL" id="CP063989">
    <property type="protein sequence ID" value="QPL06125.1"/>
    <property type="molecule type" value="Genomic_DNA"/>
</dbReference>
<dbReference type="Proteomes" id="UP000594637">
    <property type="component" value="Chromosome"/>
</dbReference>
<evidence type="ECO:0000259" key="18">
    <source>
        <dbReference type="PROSITE" id="PS51217"/>
    </source>
</evidence>
<dbReference type="GO" id="GO:0000725">
    <property type="term" value="P:recombinational repair"/>
    <property type="evidence" value="ECO:0007669"/>
    <property type="project" value="TreeGrafter"/>
</dbReference>
<proteinExistence type="inferred from homology"/>
<dbReference type="GO" id="GO:0043138">
    <property type="term" value="F:3'-5' DNA helicase activity"/>
    <property type="evidence" value="ECO:0007669"/>
    <property type="project" value="UniProtKB-EC"/>
</dbReference>
<dbReference type="InterPro" id="IPR013986">
    <property type="entry name" value="DExx_box_DNA_helicase_dom_sf"/>
</dbReference>
<feature type="binding site" evidence="15">
    <location>
        <begin position="58"/>
        <end position="65"/>
    </location>
    <ligand>
        <name>ATP</name>
        <dbReference type="ChEBI" id="CHEBI:30616"/>
    </ligand>
</feature>
<dbReference type="Gene3D" id="1.10.10.160">
    <property type="match status" value="1"/>
</dbReference>
<evidence type="ECO:0000256" key="7">
    <source>
        <dbReference type="ARBA" id="ARBA00022839"/>
    </source>
</evidence>
<keyword evidence="10" id="KW-0234">DNA repair</keyword>
<evidence type="ECO:0000256" key="2">
    <source>
        <dbReference type="ARBA" id="ARBA00022722"/>
    </source>
</evidence>
<dbReference type="Pfam" id="PF00580">
    <property type="entry name" value="UvrD-helicase"/>
    <property type="match status" value="1"/>
</dbReference>
<comment type="similarity">
    <text evidence="1">Belongs to the helicase family. UvrD subfamily.</text>
</comment>
<keyword evidence="4" id="KW-0227">DNA damage</keyword>
<comment type="catalytic activity">
    <reaction evidence="12">
        <text>Couples ATP hydrolysis with the unwinding of duplex DNA by translocating in the 3'-5' direction.</text>
        <dbReference type="EC" id="5.6.2.4"/>
    </reaction>
</comment>
<dbReference type="PANTHER" id="PTHR11070:SF59">
    <property type="entry name" value="DNA 3'-5' HELICASE"/>
    <property type="match status" value="1"/>
</dbReference>
<organism evidence="19 20">
    <name type="scientific">Actinomyces respiraculi</name>
    <dbReference type="NCBI Taxonomy" id="2744574"/>
    <lineage>
        <taxon>Bacteria</taxon>
        <taxon>Bacillati</taxon>
        <taxon>Actinomycetota</taxon>
        <taxon>Actinomycetes</taxon>
        <taxon>Actinomycetales</taxon>
        <taxon>Actinomycetaceae</taxon>
        <taxon>Actinomyces</taxon>
    </lineage>
</organism>
<name>A0A7T0PXS4_9ACTO</name>
<keyword evidence="7" id="KW-0269">Exonuclease</keyword>